<evidence type="ECO:0000313" key="1">
    <source>
        <dbReference type="EMBL" id="ESS67242.1"/>
    </source>
</evidence>
<evidence type="ECO:0000313" key="2">
    <source>
        <dbReference type="Proteomes" id="UP000017842"/>
    </source>
</evidence>
<organism evidence="1 2">
    <name type="scientific">Methyloglobulus morosus KoM1</name>
    <dbReference type="NCBI Taxonomy" id="1116472"/>
    <lineage>
        <taxon>Bacteria</taxon>
        <taxon>Pseudomonadati</taxon>
        <taxon>Pseudomonadota</taxon>
        <taxon>Gammaproteobacteria</taxon>
        <taxon>Methylococcales</taxon>
        <taxon>Methylococcaceae</taxon>
        <taxon>Methyloglobulus</taxon>
    </lineage>
</organism>
<sequence length="59" mass="7235">MIANWEDFSDLVPSQHWIKQRMDELEQTRNYVAHNRLLLPGEFQRIEMYVNDWNRMVGL</sequence>
<gene>
    <name evidence="1" type="ORF">MGMO_169c00040</name>
</gene>
<accession>V5BM52</accession>
<comment type="caution">
    <text evidence="1">The sequence shown here is derived from an EMBL/GenBank/DDBJ whole genome shotgun (WGS) entry which is preliminary data.</text>
</comment>
<dbReference type="EMBL" id="AYLO01000154">
    <property type="protein sequence ID" value="ESS67242.1"/>
    <property type="molecule type" value="Genomic_DNA"/>
</dbReference>
<dbReference type="AlphaFoldDB" id="V5BM52"/>
<proteinExistence type="predicted"/>
<keyword evidence="2" id="KW-1185">Reference proteome</keyword>
<dbReference type="Proteomes" id="UP000017842">
    <property type="component" value="Unassembled WGS sequence"/>
</dbReference>
<name>V5BM52_9GAMM</name>
<protein>
    <submittedName>
        <fullName evidence="1">Uncharacterized protein</fullName>
    </submittedName>
</protein>
<reference evidence="1 2" key="1">
    <citation type="journal article" date="2013" name="Genome Announc.">
        <title>Draft Genome Sequence of the Methanotrophic Gammaproteobacterium Methyloglobulus morosus DSM 22980 Strain KoM1.</title>
        <authorList>
            <person name="Poehlein A."/>
            <person name="Deutzmann J.S."/>
            <person name="Daniel R."/>
            <person name="Simeonova D.D."/>
        </authorList>
    </citation>
    <scope>NUCLEOTIDE SEQUENCE [LARGE SCALE GENOMIC DNA]</scope>
    <source>
        <strain evidence="1 2">KoM1</strain>
    </source>
</reference>
<dbReference type="eggNOG" id="ENOG50321C6">
    <property type="taxonomic scope" value="Bacteria"/>
</dbReference>